<protein>
    <submittedName>
        <fullName evidence="4">CUB domain-containing protein</fullName>
    </submittedName>
</protein>
<evidence type="ECO:0000313" key="4">
    <source>
        <dbReference type="EMBL" id="GFT26224.1"/>
    </source>
</evidence>
<dbReference type="Proteomes" id="UP000887013">
    <property type="component" value="Unassembled WGS sequence"/>
</dbReference>
<feature type="compositionally biased region" description="Polar residues" evidence="2">
    <location>
        <begin position="92"/>
        <end position="104"/>
    </location>
</feature>
<keyword evidence="5" id="KW-1185">Reference proteome</keyword>
<keyword evidence="3" id="KW-1133">Transmembrane helix</keyword>
<dbReference type="OrthoDB" id="10020456at2759"/>
<reference evidence="4" key="1">
    <citation type="submission" date="2020-08" db="EMBL/GenBank/DDBJ databases">
        <title>Multicomponent nature underlies the extraordinary mechanical properties of spider dragline silk.</title>
        <authorList>
            <person name="Kono N."/>
            <person name="Nakamura H."/>
            <person name="Mori M."/>
            <person name="Yoshida Y."/>
            <person name="Ohtoshi R."/>
            <person name="Malay A.D."/>
            <person name="Moran D.A.P."/>
            <person name="Tomita M."/>
            <person name="Numata K."/>
            <person name="Arakawa K."/>
        </authorList>
    </citation>
    <scope>NUCLEOTIDE SEQUENCE</scope>
</reference>
<proteinExistence type="predicted"/>
<dbReference type="Gene3D" id="2.40.128.620">
    <property type="match status" value="1"/>
</dbReference>
<dbReference type="InterPro" id="IPR002172">
    <property type="entry name" value="LDrepeatLR_classA_rpt"/>
</dbReference>
<dbReference type="CDD" id="cd00112">
    <property type="entry name" value="LDLa"/>
    <property type="match status" value="1"/>
</dbReference>
<comment type="caution">
    <text evidence="4">The sequence shown here is derived from an EMBL/GenBank/DDBJ whole genome shotgun (WGS) entry which is preliminary data.</text>
</comment>
<gene>
    <name evidence="4" type="primary">AVEN_143770_1</name>
    <name evidence="4" type="ORF">NPIL_93541</name>
</gene>
<feature type="region of interest" description="Disordered" evidence="2">
    <location>
        <begin position="77"/>
        <end position="104"/>
    </location>
</feature>
<dbReference type="InterPro" id="IPR036055">
    <property type="entry name" value="LDL_receptor-like_sf"/>
</dbReference>
<keyword evidence="3" id="KW-0472">Membrane</keyword>
<dbReference type="EMBL" id="BMAW01106810">
    <property type="protein sequence ID" value="GFT26224.1"/>
    <property type="molecule type" value="Genomic_DNA"/>
</dbReference>
<evidence type="ECO:0000313" key="5">
    <source>
        <dbReference type="Proteomes" id="UP000887013"/>
    </source>
</evidence>
<name>A0A8X6NP00_NEPPI</name>
<keyword evidence="1" id="KW-1015">Disulfide bond</keyword>
<sequence>MPQYCIDKSLVCNGVPNCSEDDYSDEEKCHLPMALGGVMGGLVVISLIVVVTYALRSRRRKAQRETLALQLRQLEHSPGAAARGDPDLSPVSRDSNNSGISPNVSFDSDILHFKDLRTFV</sequence>
<organism evidence="4 5">
    <name type="scientific">Nephila pilipes</name>
    <name type="common">Giant wood spider</name>
    <name type="synonym">Nephila maculata</name>
    <dbReference type="NCBI Taxonomy" id="299642"/>
    <lineage>
        <taxon>Eukaryota</taxon>
        <taxon>Metazoa</taxon>
        <taxon>Ecdysozoa</taxon>
        <taxon>Arthropoda</taxon>
        <taxon>Chelicerata</taxon>
        <taxon>Arachnida</taxon>
        <taxon>Araneae</taxon>
        <taxon>Araneomorphae</taxon>
        <taxon>Entelegynae</taxon>
        <taxon>Araneoidea</taxon>
        <taxon>Nephilidae</taxon>
        <taxon>Nephila</taxon>
    </lineage>
</organism>
<feature type="transmembrane region" description="Helical" evidence="3">
    <location>
        <begin position="33"/>
        <end position="55"/>
    </location>
</feature>
<evidence type="ECO:0000256" key="1">
    <source>
        <dbReference type="ARBA" id="ARBA00023157"/>
    </source>
</evidence>
<accession>A0A8X6NP00</accession>
<dbReference type="AlphaFoldDB" id="A0A8X6NP00"/>
<evidence type="ECO:0000256" key="2">
    <source>
        <dbReference type="SAM" id="MobiDB-lite"/>
    </source>
</evidence>
<dbReference type="SUPFAM" id="SSF57424">
    <property type="entry name" value="LDL receptor-like module"/>
    <property type="match status" value="1"/>
</dbReference>
<evidence type="ECO:0000256" key="3">
    <source>
        <dbReference type="SAM" id="Phobius"/>
    </source>
</evidence>
<keyword evidence="3" id="KW-0812">Transmembrane</keyword>